<dbReference type="GO" id="GO:0009055">
    <property type="term" value="F:electron transfer activity"/>
    <property type="evidence" value="ECO:0007669"/>
    <property type="project" value="InterPro"/>
</dbReference>
<dbReference type="GO" id="GO:0008177">
    <property type="term" value="F:succinate dehydrogenase (quinone) activity"/>
    <property type="evidence" value="ECO:0007669"/>
    <property type="project" value="UniProtKB-EC"/>
</dbReference>
<dbReference type="PROSITE" id="PS00198">
    <property type="entry name" value="4FE4S_FER_1"/>
    <property type="match status" value="1"/>
</dbReference>
<evidence type="ECO:0000256" key="13">
    <source>
        <dbReference type="ARBA" id="ARBA00034078"/>
    </source>
</evidence>
<evidence type="ECO:0000256" key="8">
    <source>
        <dbReference type="ARBA" id="ARBA00022723"/>
    </source>
</evidence>
<dbReference type="InterPro" id="IPR050573">
    <property type="entry name" value="SDH/FRD_Iron-Sulfur"/>
</dbReference>
<dbReference type="InterPro" id="IPR036010">
    <property type="entry name" value="2Fe-2S_ferredoxin-like_sf"/>
</dbReference>
<comment type="caution">
    <text evidence="15">The sequence shown here is derived from an EMBL/GenBank/DDBJ whole genome shotgun (WGS) entry which is preliminary data.</text>
</comment>
<keyword evidence="10" id="KW-0408">Iron</keyword>
<dbReference type="EC" id="1.3.5.1" evidence="4"/>
<evidence type="ECO:0000256" key="5">
    <source>
        <dbReference type="ARBA" id="ARBA00022485"/>
    </source>
</evidence>
<dbReference type="Pfam" id="PF13183">
    <property type="entry name" value="Fer4_8"/>
    <property type="match status" value="1"/>
</dbReference>
<accession>A0A0F9HSW0</accession>
<dbReference type="PANTHER" id="PTHR11921:SF29">
    <property type="entry name" value="SUCCINATE DEHYDROGENASE [UBIQUINONE] IRON-SULFUR SUBUNIT, MITOCHONDRIAL"/>
    <property type="match status" value="1"/>
</dbReference>
<dbReference type="PROSITE" id="PS51379">
    <property type="entry name" value="4FE4S_FER_2"/>
    <property type="match status" value="1"/>
</dbReference>
<gene>
    <name evidence="15" type="ORF">LCGC14_1668050</name>
</gene>
<dbReference type="InterPro" id="IPR017900">
    <property type="entry name" value="4Fe4S_Fe_S_CS"/>
</dbReference>
<reference evidence="15" key="1">
    <citation type="journal article" date="2015" name="Nature">
        <title>Complex archaea that bridge the gap between prokaryotes and eukaryotes.</title>
        <authorList>
            <person name="Spang A."/>
            <person name="Saw J.H."/>
            <person name="Jorgensen S.L."/>
            <person name="Zaremba-Niedzwiedzka K."/>
            <person name="Martijn J."/>
            <person name="Lind A.E."/>
            <person name="van Eijk R."/>
            <person name="Schleper C."/>
            <person name="Guy L."/>
            <person name="Ettema T.J."/>
        </authorList>
    </citation>
    <scope>NUCLEOTIDE SEQUENCE</scope>
</reference>
<keyword evidence="12" id="KW-0003">3Fe-4S</keyword>
<evidence type="ECO:0000256" key="10">
    <source>
        <dbReference type="ARBA" id="ARBA00023004"/>
    </source>
</evidence>
<dbReference type="SUPFAM" id="SSF54292">
    <property type="entry name" value="2Fe-2S ferredoxin-like"/>
    <property type="match status" value="1"/>
</dbReference>
<dbReference type="AlphaFoldDB" id="A0A0F9HSW0"/>
<evidence type="ECO:0000256" key="12">
    <source>
        <dbReference type="ARBA" id="ARBA00023291"/>
    </source>
</evidence>
<dbReference type="GO" id="GO:0022904">
    <property type="term" value="P:respiratory electron transport chain"/>
    <property type="evidence" value="ECO:0007669"/>
    <property type="project" value="TreeGrafter"/>
</dbReference>
<dbReference type="PANTHER" id="PTHR11921">
    <property type="entry name" value="SUCCINATE DEHYDROGENASE IRON-SULFUR PROTEIN"/>
    <property type="match status" value="1"/>
</dbReference>
<dbReference type="GO" id="GO:0051538">
    <property type="term" value="F:3 iron, 4 sulfur cluster binding"/>
    <property type="evidence" value="ECO:0007669"/>
    <property type="project" value="UniProtKB-KW"/>
</dbReference>
<evidence type="ECO:0000256" key="2">
    <source>
        <dbReference type="ARBA" id="ARBA00001966"/>
    </source>
</evidence>
<dbReference type="GO" id="GO:0051537">
    <property type="term" value="F:2 iron, 2 sulfur cluster binding"/>
    <property type="evidence" value="ECO:0007669"/>
    <property type="project" value="UniProtKB-KW"/>
</dbReference>
<evidence type="ECO:0000256" key="7">
    <source>
        <dbReference type="ARBA" id="ARBA00022714"/>
    </source>
</evidence>
<comment type="cofactor">
    <cofactor evidence="13">
        <name>[2Fe-2S] cluster</name>
        <dbReference type="ChEBI" id="CHEBI:190135"/>
    </cofactor>
</comment>
<protein>
    <recommendedName>
        <fullName evidence="4">succinate dehydrogenase</fullName>
        <ecNumber evidence="4">1.3.5.1</ecNumber>
    </recommendedName>
</protein>
<dbReference type="InterPro" id="IPR012675">
    <property type="entry name" value="Beta-grasp_dom_sf"/>
</dbReference>
<keyword evidence="11" id="KW-0411">Iron-sulfur</keyword>
<evidence type="ECO:0000256" key="3">
    <source>
        <dbReference type="ARBA" id="ARBA00009433"/>
    </source>
</evidence>
<evidence type="ECO:0000256" key="4">
    <source>
        <dbReference type="ARBA" id="ARBA00012792"/>
    </source>
</evidence>
<dbReference type="Pfam" id="PF13085">
    <property type="entry name" value="Fer2_3"/>
    <property type="match status" value="1"/>
</dbReference>
<evidence type="ECO:0000256" key="6">
    <source>
        <dbReference type="ARBA" id="ARBA00022532"/>
    </source>
</evidence>
<dbReference type="GO" id="GO:0006099">
    <property type="term" value="P:tricarboxylic acid cycle"/>
    <property type="evidence" value="ECO:0007669"/>
    <property type="project" value="UniProtKB-KW"/>
</dbReference>
<comment type="cofactor">
    <cofactor evidence="1">
        <name>[3Fe-4S] cluster</name>
        <dbReference type="ChEBI" id="CHEBI:21137"/>
    </cofactor>
</comment>
<dbReference type="Gene3D" id="1.10.1060.10">
    <property type="entry name" value="Alpha-helical ferredoxin"/>
    <property type="match status" value="1"/>
</dbReference>
<dbReference type="GO" id="GO:0046872">
    <property type="term" value="F:metal ion binding"/>
    <property type="evidence" value="ECO:0007669"/>
    <property type="project" value="UniProtKB-KW"/>
</dbReference>
<organism evidence="15">
    <name type="scientific">marine sediment metagenome</name>
    <dbReference type="NCBI Taxonomy" id="412755"/>
    <lineage>
        <taxon>unclassified sequences</taxon>
        <taxon>metagenomes</taxon>
        <taxon>ecological metagenomes</taxon>
    </lineage>
</organism>
<dbReference type="InterPro" id="IPR025192">
    <property type="entry name" value="Succ_DH/fum_Rdtase_N"/>
</dbReference>
<dbReference type="InterPro" id="IPR017896">
    <property type="entry name" value="4Fe4S_Fe-S-bd"/>
</dbReference>
<dbReference type="SUPFAM" id="SSF46548">
    <property type="entry name" value="alpha-helical ferredoxin"/>
    <property type="match status" value="1"/>
</dbReference>
<dbReference type="NCBIfam" id="NF006391">
    <property type="entry name" value="PRK08640.1"/>
    <property type="match status" value="1"/>
</dbReference>
<evidence type="ECO:0000259" key="14">
    <source>
        <dbReference type="PROSITE" id="PS51379"/>
    </source>
</evidence>
<evidence type="ECO:0000256" key="1">
    <source>
        <dbReference type="ARBA" id="ARBA00001927"/>
    </source>
</evidence>
<dbReference type="InterPro" id="IPR004489">
    <property type="entry name" value="Succ_DH/fum_Rdtase_Fe-S"/>
</dbReference>
<keyword evidence="6" id="KW-0816">Tricarboxylic acid cycle</keyword>
<proteinExistence type="inferred from homology"/>
<dbReference type="GO" id="GO:0051539">
    <property type="term" value="F:4 iron, 4 sulfur cluster binding"/>
    <property type="evidence" value="ECO:0007669"/>
    <property type="project" value="UniProtKB-KW"/>
</dbReference>
<feature type="domain" description="4Fe-4S ferredoxin-type" evidence="14">
    <location>
        <begin position="143"/>
        <end position="174"/>
    </location>
</feature>
<evidence type="ECO:0000256" key="11">
    <source>
        <dbReference type="ARBA" id="ARBA00023014"/>
    </source>
</evidence>
<comment type="similarity">
    <text evidence="3">Belongs to the succinate dehydrogenase/fumarate reductase iron-sulfur protein family.</text>
</comment>
<keyword evidence="8" id="KW-0479">Metal-binding</keyword>
<sequence>MKYFLKVYRGIKENQFFEKFELEFIEGSNVISALLEIQKNPVNKKGEKVSPISFEMSCLEEICGACSMLINGYPRQACTALIKPLIEKTKTIVLAPLSKFHLIRDLVVDRSKMFEQLKKVRAWIEVEEIDSEQFGVKIDPSVRDALYVLSKCMTCGCCLEACPQYNDHSNFIGPQAISQINLFNKHPLGKNVKDERFSNLVKDGGVSDCGNAQNCKRVCPKDIDLTEAIANASKDTTKYLFKSLFSRKKSKEKT</sequence>
<keyword evidence="5" id="KW-0004">4Fe-4S</keyword>
<dbReference type="EMBL" id="LAZR01014272">
    <property type="protein sequence ID" value="KKM18207.1"/>
    <property type="molecule type" value="Genomic_DNA"/>
</dbReference>
<keyword evidence="7" id="KW-0001">2Fe-2S</keyword>
<dbReference type="NCBIfam" id="TIGR00384">
    <property type="entry name" value="dhsB"/>
    <property type="match status" value="1"/>
</dbReference>
<evidence type="ECO:0000256" key="9">
    <source>
        <dbReference type="ARBA" id="ARBA00023002"/>
    </source>
</evidence>
<dbReference type="InterPro" id="IPR009051">
    <property type="entry name" value="Helical_ferredxn"/>
</dbReference>
<evidence type="ECO:0000313" key="15">
    <source>
        <dbReference type="EMBL" id="KKM18207.1"/>
    </source>
</evidence>
<name>A0A0F9HSW0_9ZZZZ</name>
<dbReference type="Gene3D" id="3.10.20.30">
    <property type="match status" value="1"/>
</dbReference>
<keyword evidence="9" id="KW-0560">Oxidoreductase</keyword>
<comment type="cofactor">
    <cofactor evidence="2">
        <name>[4Fe-4S] cluster</name>
        <dbReference type="ChEBI" id="CHEBI:49883"/>
    </cofactor>
</comment>